<dbReference type="EMBL" id="WNWW01000217">
    <property type="protein sequence ID" value="KAF3428370.1"/>
    <property type="molecule type" value="Genomic_DNA"/>
</dbReference>
<feature type="compositionally biased region" description="Basic residues" evidence="1">
    <location>
        <begin position="41"/>
        <end position="52"/>
    </location>
</feature>
<name>A0A833S1E7_9HYME</name>
<feature type="compositionally biased region" description="Basic and acidic residues" evidence="1">
    <location>
        <begin position="361"/>
        <end position="379"/>
    </location>
</feature>
<dbReference type="AlphaFoldDB" id="A0A833S1E7"/>
<feature type="region of interest" description="Disordered" evidence="1">
    <location>
        <begin position="394"/>
        <end position="476"/>
    </location>
</feature>
<feature type="region of interest" description="Disordered" evidence="1">
    <location>
        <begin position="785"/>
        <end position="809"/>
    </location>
</feature>
<feature type="compositionally biased region" description="Basic and acidic residues" evidence="1">
    <location>
        <begin position="564"/>
        <end position="641"/>
    </location>
</feature>
<keyword evidence="2" id="KW-0472">Membrane</keyword>
<feature type="compositionally biased region" description="Basic and acidic residues" evidence="1">
    <location>
        <begin position="199"/>
        <end position="210"/>
    </location>
</feature>
<evidence type="ECO:0000313" key="4">
    <source>
        <dbReference type="Proteomes" id="UP000655588"/>
    </source>
</evidence>
<dbReference type="Proteomes" id="UP000655588">
    <property type="component" value="Unassembled WGS sequence"/>
</dbReference>
<reference evidence="3" key="1">
    <citation type="submission" date="2019-11" db="EMBL/GenBank/DDBJ databases">
        <title>The nuclear and mitochondrial genomes of Frieseomelitta varia - a highly eusocial stingless bee (Meliponini) with a permanently sterile worker caste.</title>
        <authorList>
            <person name="Freitas F.C.P."/>
            <person name="Lourenco A.P."/>
            <person name="Nunes F.M.F."/>
            <person name="Paschoal A.R."/>
            <person name="Abreu F.C.P."/>
            <person name="Barbin F.O."/>
            <person name="Bataglia L."/>
            <person name="Cardoso-Junior C.A.M."/>
            <person name="Cervoni M.S."/>
            <person name="Silva S.R."/>
            <person name="Dalarmi F."/>
            <person name="Del Lama M.A."/>
            <person name="Depintor T.S."/>
            <person name="Ferreira K.M."/>
            <person name="Goria P.S."/>
            <person name="Jaskot M.C."/>
            <person name="Lago D.C."/>
            <person name="Luna-Lucena D."/>
            <person name="Moda L.M."/>
            <person name="Nascimento L."/>
            <person name="Pedrino M."/>
            <person name="Rabico F.O."/>
            <person name="Sanches F.C."/>
            <person name="Santos D.E."/>
            <person name="Santos C.G."/>
            <person name="Vieira J."/>
            <person name="Lopes T.F."/>
            <person name="Barchuk A.R."/>
            <person name="Hartfelder K."/>
            <person name="Simoes Z.L.P."/>
            <person name="Bitondi M.M.G."/>
            <person name="Pinheiro D.G."/>
        </authorList>
    </citation>
    <scope>NUCLEOTIDE SEQUENCE</scope>
    <source>
        <strain evidence="3">USP_RPSP 00005682</strain>
        <tissue evidence="3">Whole individual</tissue>
    </source>
</reference>
<comment type="caution">
    <text evidence="3">The sequence shown here is derived from an EMBL/GenBank/DDBJ whole genome shotgun (WGS) entry which is preliminary data.</text>
</comment>
<feature type="region of interest" description="Disordered" evidence="1">
    <location>
        <begin position="320"/>
        <end position="379"/>
    </location>
</feature>
<gene>
    <name evidence="3" type="ORF">E2986_05099</name>
</gene>
<feature type="transmembrane region" description="Helical" evidence="2">
    <location>
        <begin position="875"/>
        <end position="894"/>
    </location>
</feature>
<keyword evidence="2" id="KW-1133">Transmembrane helix</keyword>
<evidence type="ECO:0000256" key="1">
    <source>
        <dbReference type="SAM" id="MobiDB-lite"/>
    </source>
</evidence>
<feature type="compositionally biased region" description="Basic and acidic residues" evidence="1">
    <location>
        <begin position="320"/>
        <end position="353"/>
    </location>
</feature>
<accession>A0A833S1E7</accession>
<evidence type="ECO:0000313" key="3">
    <source>
        <dbReference type="EMBL" id="KAF3428370.1"/>
    </source>
</evidence>
<feature type="region of interest" description="Disordered" evidence="1">
    <location>
        <begin position="562"/>
        <end position="641"/>
    </location>
</feature>
<feature type="region of interest" description="Disordered" evidence="1">
    <location>
        <begin position="27"/>
        <end position="52"/>
    </location>
</feature>
<feature type="region of interest" description="Disordered" evidence="1">
    <location>
        <begin position="195"/>
        <end position="236"/>
    </location>
</feature>
<protein>
    <submittedName>
        <fullName evidence="3">Uncharacterized protein</fullName>
    </submittedName>
</protein>
<feature type="compositionally biased region" description="Basic and acidic residues" evidence="1">
    <location>
        <begin position="785"/>
        <end position="808"/>
    </location>
</feature>
<keyword evidence="4" id="KW-1185">Reference proteome</keyword>
<keyword evidence="2" id="KW-0812">Transmembrane</keyword>
<sequence>MWSVLISTELNGYRIMVDFYGYKSSAPSDTERQQLPGASRKNTRNPPPRKKFPHILLRTSKQLLAQKQMRRTRYVALPVRAWQYVGLLVVSLACLTLGLVSRDKEGRAGSLAGPELKHQAPHEILIHYYNHCLLRRVDACPNLNPFTKMPSCLTFEQDQTRISKTTRETRDSRTSLIPTDLRMSRSRSLDRVSMARSQTRVDFRSMERSSRQGTNTEYRIQDRTRRMSDPANRLSRSLNSKITEEFVERRLLKRSTDSDKRREVNRRVNDREHNLVRSTESLASINFRRERNERSLRNVDTRNRMQMTIRRDSRLDQDRRSLTRLEQRDVTNERQRISRLDRHMDARANDRRNSPIRSLRRTTDNLENPARERRESRLVRTSEITRNDLKERRVRDLSNDRTSEHRSLVDSRRNSERRSVDFRNREEIKTDRRLTEQKTNRRLMERRSTSVESRNREDRADRRFMGQKENRRVVEQRADRRAIEQRIDRRLMEQRADRRLKERKIDRIVHQNIDRRLSEESDRRLNERRTDRRLLDQRAERRLMEQRVDRRLMERRTNQQFIEQRADRQLMERRSSPIESRTREEARNSRKLMERRSTSVESRTREEARTDRRLMEQRTDRRLLEKRFTSNESRARKETRTDRNLIEQRINHRFVEQRADSSRLTEQRTDRRLMGKRSIFVESRSREEARTDRKLMEKRANRLIIEQRADRRFAQRGADRQLTERRLAKPEQRIDRQDLTLRRFDTRSQRIGATLTRLANNIRSSQKEQRFAERIRDKFANDIRRSRSAEREHIRSVDRDSRSRRQPIEDTTFLRGQRSQQRNFRIPVNAPTLAVREKGLTHSNDFIPRMKILGTANFLKRENSMNLNTLTFETIRQALIIGLCTMYGLSIFYGKRSFIR</sequence>
<feature type="compositionally biased region" description="Basic and acidic residues" evidence="1">
    <location>
        <begin position="219"/>
        <end position="228"/>
    </location>
</feature>
<proteinExistence type="predicted"/>
<organism evidence="3 4">
    <name type="scientific">Frieseomelitta varia</name>
    <dbReference type="NCBI Taxonomy" id="561572"/>
    <lineage>
        <taxon>Eukaryota</taxon>
        <taxon>Metazoa</taxon>
        <taxon>Ecdysozoa</taxon>
        <taxon>Arthropoda</taxon>
        <taxon>Hexapoda</taxon>
        <taxon>Insecta</taxon>
        <taxon>Pterygota</taxon>
        <taxon>Neoptera</taxon>
        <taxon>Endopterygota</taxon>
        <taxon>Hymenoptera</taxon>
        <taxon>Apocrita</taxon>
        <taxon>Aculeata</taxon>
        <taxon>Apoidea</taxon>
        <taxon>Anthophila</taxon>
        <taxon>Apidae</taxon>
        <taxon>Frieseomelitta</taxon>
    </lineage>
</organism>
<evidence type="ECO:0000256" key="2">
    <source>
        <dbReference type="SAM" id="Phobius"/>
    </source>
</evidence>